<evidence type="ECO:0008006" key="3">
    <source>
        <dbReference type="Google" id="ProtNLM"/>
    </source>
</evidence>
<dbReference type="AlphaFoldDB" id="A0A1A6BA49"/>
<dbReference type="Proteomes" id="UP000093757">
    <property type="component" value="Unassembled WGS sequence"/>
</dbReference>
<reference evidence="1 2" key="1">
    <citation type="submission" date="2016-06" db="EMBL/GenBank/DDBJ databases">
        <authorList>
            <person name="Kjaerup R.B."/>
            <person name="Dalgaard T.S."/>
            <person name="Juul-Madsen H.R."/>
        </authorList>
    </citation>
    <scope>NUCLEOTIDE SEQUENCE [LARGE SCALE GENOMIC DNA]</scope>
    <source>
        <strain evidence="1 2">1245752.6</strain>
    </source>
</reference>
<accession>A0A1A6BA49</accession>
<dbReference type="OrthoDB" id="3204158at2"/>
<organism evidence="1 2">
    <name type="scientific">Mycobacterium gordonae</name>
    <dbReference type="NCBI Taxonomy" id="1778"/>
    <lineage>
        <taxon>Bacteria</taxon>
        <taxon>Bacillati</taxon>
        <taxon>Actinomycetota</taxon>
        <taxon>Actinomycetes</taxon>
        <taxon>Mycobacteriales</taxon>
        <taxon>Mycobacteriaceae</taxon>
        <taxon>Mycobacterium</taxon>
    </lineage>
</organism>
<dbReference type="RefSeq" id="WP_065136388.1">
    <property type="nucleotide sequence ID" value="NZ_MAEM01000462.1"/>
</dbReference>
<comment type="caution">
    <text evidence="1">The sequence shown here is derived from an EMBL/GenBank/DDBJ whole genome shotgun (WGS) entry which is preliminary data.</text>
</comment>
<dbReference type="EMBL" id="MAEM01000462">
    <property type="protein sequence ID" value="OBR99236.1"/>
    <property type="molecule type" value="Genomic_DNA"/>
</dbReference>
<evidence type="ECO:0000313" key="2">
    <source>
        <dbReference type="Proteomes" id="UP000093757"/>
    </source>
</evidence>
<name>A0A1A6BA49_MYCGO</name>
<protein>
    <recommendedName>
        <fullName evidence="3">DUF1214 domain-containing protein</fullName>
    </recommendedName>
</protein>
<proteinExistence type="predicted"/>
<sequence length="446" mass="49082">MSIEQTREALRAAWTDMIDTINRARDYVDSPALHAPPPTEQGLAEGHRYLLGFLFSSIERACLEDPEFPYFRRAIQPQDKATIDNADALYLSARIDGARSYRITGRVADHRHWRGAARAPGPVAPQYVVFEAHSVYAGDTGNLMELAPGGRVVTGLLDSTDLAVDPDGRFEILCAPTRPVGHTGNFVATVKDGADTAQYLIVRSLFGDWANEVSPELRIVPIGRVGGHPAPVDSDTTAAAVRRVGELVEHQMRFWNEFYDIVLESNGDKNGDGVTFMPHNALNEPAAANLASGGGQSTNVYSGGVFELDEDEALLVEVNVPVEPAYLGFHLSNVWGESLDYANHVSSLNGFQAVIGPDGVRRYVIAHRDPGVPNWLDTVGHRTGFLTVRWTYPKPPERMPTAAVRRIALADVRDLLPPGTATVNSEQRAEQIKIRQEHVARRYRQY</sequence>
<evidence type="ECO:0000313" key="1">
    <source>
        <dbReference type="EMBL" id="OBR99236.1"/>
    </source>
</evidence>
<gene>
    <name evidence="1" type="ORF">A9W98_31435</name>
</gene>